<dbReference type="RefSeq" id="WP_164615385.1">
    <property type="nucleotide sequence ID" value="NZ_JAAIKE010000014.1"/>
</dbReference>
<reference evidence="1 2" key="1">
    <citation type="submission" date="2020-02" db="EMBL/GenBank/DDBJ databases">
        <title>Rhodobacter algicola sp. nov., isolated from microalga culture.</title>
        <authorList>
            <person name="Park C.-Y."/>
        </authorList>
    </citation>
    <scope>NUCLEOTIDE SEQUENCE [LARGE SCALE GENOMIC DNA]</scope>
    <source>
        <strain evidence="1 2">ETT8</strain>
    </source>
</reference>
<gene>
    <name evidence="1" type="ORF">G3572_20740</name>
</gene>
<accession>A0A6B3RZW5</accession>
<evidence type="ECO:0000313" key="1">
    <source>
        <dbReference type="EMBL" id="NEX48629.1"/>
    </source>
</evidence>
<organism evidence="1 2">
    <name type="scientific">Pseudotabrizicola algicola</name>
    <dbReference type="NCBI Taxonomy" id="2709381"/>
    <lineage>
        <taxon>Bacteria</taxon>
        <taxon>Pseudomonadati</taxon>
        <taxon>Pseudomonadota</taxon>
        <taxon>Alphaproteobacteria</taxon>
        <taxon>Rhodobacterales</taxon>
        <taxon>Paracoccaceae</taxon>
        <taxon>Pseudotabrizicola</taxon>
    </lineage>
</organism>
<proteinExistence type="predicted"/>
<evidence type="ECO:0000313" key="2">
    <source>
        <dbReference type="Proteomes" id="UP000481421"/>
    </source>
</evidence>
<sequence>MTKTNMDLSELLSKHDQGDLLRSIWKGFGLGLAGASCDRCRLQMARQTPASFGFR</sequence>
<dbReference type="AlphaFoldDB" id="A0A6B3RZW5"/>
<name>A0A6B3RZW5_9RHOB</name>
<keyword evidence="2" id="KW-1185">Reference proteome</keyword>
<protein>
    <submittedName>
        <fullName evidence="1">Uncharacterized protein</fullName>
    </submittedName>
</protein>
<comment type="caution">
    <text evidence="1">The sequence shown here is derived from an EMBL/GenBank/DDBJ whole genome shotgun (WGS) entry which is preliminary data.</text>
</comment>
<dbReference type="Proteomes" id="UP000481421">
    <property type="component" value="Unassembled WGS sequence"/>
</dbReference>
<dbReference type="EMBL" id="JAAIKE010000014">
    <property type="protein sequence ID" value="NEX48629.1"/>
    <property type="molecule type" value="Genomic_DNA"/>
</dbReference>